<accession>Q2N4Y8</accession>
<dbReference type="AlphaFoldDB" id="Q2N4Y8"/>
<reference evidence="1" key="1">
    <citation type="journal article" date="2007" name="J. Mol. Microbiol. Biotechnol.">
        <title>Analyses of the vrl gene cluster in Desulfococcus multivorans: homologous to the virulence-associated locus of the ovine footrot pathogen Dichelobacter nodosus strain A198.</title>
        <authorList>
            <person name="Knaust F."/>
            <person name="Kube M."/>
            <person name="Reinhardt R."/>
            <person name="Rabus R."/>
        </authorList>
    </citation>
    <scope>NUCLEOTIDE SEQUENCE</scope>
</reference>
<dbReference type="RefSeq" id="WP_020876189.1">
    <property type="nucleotide sequence ID" value="NZ_CP015381.1"/>
</dbReference>
<gene>
    <name evidence="1" type="ORF">dmi68</name>
</gene>
<dbReference type="KEGG" id="dml:Dmul_06790"/>
<organism evidence="1">
    <name type="scientific">Desulfococcus multivorans</name>
    <dbReference type="NCBI Taxonomy" id="897"/>
    <lineage>
        <taxon>Bacteria</taxon>
        <taxon>Pseudomonadati</taxon>
        <taxon>Thermodesulfobacteriota</taxon>
        <taxon>Desulfobacteria</taxon>
        <taxon>Desulfobacterales</taxon>
        <taxon>Desulfococcaceae</taxon>
        <taxon>Desulfococcus</taxon>
    </lineage>
</organism>
<name>Q2N4Y8_DESML</name>
<evidence type="ECO:0000313" key="1">
    <source>
        <dbReference type="EMBL" id="CAJ13806.1"/>
    </source>
</evidence>
<proteinExistence type="predicted"/>
<sequence length="420" mass="48490">MLRKAKKRDALSELLAAASHKVLSELISELANEIPDVRRACFDFLKSHVSVSKALEKRSEGEAILVLWSELAPDLEELDMYGGGDYATQVLVAELLDQIRKRLESKGVDADHRREFLDLVLPFIESGNAGMDDMLDDVAHAACYDDGDLRRLAQAYEAMNNEWKTGLARAIYRRLGDRDKYLELRTVRMANGADYHDMATFYWEAGEKEKGLQVAEEGLRKAKGRMDKLRGFVAARAREADDREKYMALQFDQTTDDLTLEKYKAFKQLCSAAEWSFFEPKIVLQLKQARRSERLKIRMHRREYDQAVALLSKGHYPMSAWDGNYEIQVAKKLEKRYPEEILKYYLSGLGHLNRNDQRKEYARKAKVMAKVRHVLVEVLDDKPRWEKFARKIKQDNLRRSAFQQEFADAVPDWGELSGPG</sequence>
<dbReference type="EMBL" id="CT009609">
    <property type="protein sequence ID" value="CAJ13806.1"/>
    <property type="molecule type" value="Genomic_DNA"/>
</dbReference>
<protein>
    <submittedName>
        <fullName evidence="1">Uncharacterized protein</fullName>
    </submittedName>
</protein>